<comment type="caution">
    <text evidence="1">The sequence shown here is derived from an EMBL/GenBank/DDBJ whole genome shotgun (WGS) entry which is preliminary data.</text>
</comment>
<sequence length="43" mass="5034">MNGVIDRLQIEVPRKAPKLTLFCFLFTCDFLDVSEDRYFFASS</sequence>
<proteinExistence type="predicted"/>
<dbReference type="InParanoid" id="A0A2P6MRA0"/>
<organism evidence="1 2">
    <name type="scientific">Planoprotostelium fungivorum</name>
    <dbReference type="NCBI Taxonomy" id="1890364"/>
    <lineage>
        <taxon>Eukaryota</taxon>
        <taxon>Amoebozoa</taxon>
        <taxon>Evosea</taxon>
        <taxon>Variosea</taxon>
        <taxon>Cavosteliida</taxon>
        <taxon>Cavosteliaceae</taxon>
        <taxon>Planoprotostelium</taxon>
    </lineage>
</organism>
<gene>
    <name evidence="1" type="ORF">PROFUN_16317</name>
</gene>
<dbReference type="EMBL" id="MDYQ01000483">
    <property type="protein sequence ID" value="PRP74231.1"/>
    <property type="molecule type" value="Genomic_DNA"/>
</dbReference>
<protein>
    <submittedName>
        <fullName evidence="1">Uncharacterized protein</fullName>
    </submittedName>
</protein>
<evidence type="ECO:0000313" key="1">
    <source>
        <dbReference type="EMBL" id="PRP74231.1"/>
    </source>
</evidence>
<name>A0A2P6MRA0_9EUKA</name>
<dbReference type="Proteomes" id="UP000241769">
    <property type="component" value="Unassembled WGS sequence"/>
</dbReference>
<reference evidence="1 2" key="1">
    <citation type="journal article" date="2018" name="Genome Biol. Evol.">
        <title>Multiple Roots of Fruiting Body Formation in Amoebozoa.</title>
        <authorList>
            <person name="Hillmann F."/>
            <person name="Forbes G."/>
            <person name="Novohradska S."/>
            <person name="Ferling I."/>
            <person name="Riege K."/>
            <person name="Groth M."/>
            <person name="Westermann M."/>
            <person name="Marz M."/>
            <person name="Spaller T."/>
            <person name="Winckler T."/>
            <person name="Schaap P."/>
            <person name="Glockner G."/>
        </authorList>
    </citation>
    <scope>NUCLEOTIDE SEQUENCE [LARGE SCALE GENOMIC DNA]</scope>
    <source>
        <strain evidence="1 2">Jena</strain>
    </source>
</reference>
<keyword evidence="2" id="KW-1185">Reference proteome</keyword>
<dbReference type="AlphaFoldDB" id="A0A2P6MRA0"/>
<accession>A0A2P6MRA0</accession>
<evidence type="ECO:0000313" key="2">
    <source>
        <dbReference type="Proteomes" id="UP000241769"/>
    </source>
</evidence>